<accession>A0A2C6DJW5</accession>
<dbReference type="PANTHER" id="PTHR34047:SF8">
    <property type="entry name" value="PROTEIN YKFC"/>
    <property type="match status" value="1"/>
</dbReference>
<feature type="domain" description="Reverse transcriptase" evidence="2">
    <location>
        <begin position="1"/>
        <end position="109"/>
    </location>
</feature>
<dbReference type="Gene3D" id="3.30.70.270">
    <property type="match status" value="1"/>
</dbReference>
<dbReference type="EMBL" id="PDDX01000001">
    <property type="protein sequence ID" value="PHI31526.1"/>
    <property type="molecule type" value="Genomic_DNA"/>
</dbReference>
<dbReference type="PANTHER" id="PTHR34047">
    <property type="entry name" value="NUCLEAR INTRON MATURASE 1, MITOCHONDRIAL-RELATED"/>
    <property type="match status" value="1"/>
</dbReference>
<keyword evidence="4" id="KW-1185">Reference proteome</keyword>
<dbReference type="PROSITE" id="PS50878">
    <property type="entry name" value="RT_POL"/>
    <property type="match status" value="1"/>
</dbReference>
<dbReference type="InterPro" id="IPR051083">
    <property type="entry name" value="GrpII_Intron_Splice-Mob/Def"/>
</dbReference>
<dbReference type="AlphaFoldDB" id="A0A2C6DJW5"/>
<dbReference type="InterPro" id="IPR043502">
    <property type="entry name" value="DNA/RNA_pol_sf"/>
</dbReference>
<gene>
    <name evidence="3" type="ORF">CRN84_20390</name>
</gene>
<dbReference type="CDD" id="cd01646">
    <property type="entry name" value="RT_Bac_retron_I"/>
    <property type="match status" value="1"/>
</dbReference>
<name>A0A2C6DJW5_9GAMM</name>
<evidence type="ECO:0000313" key="4">
    <source>
        <dbReference type="Proteomes" id="UP000224974"/>
    </source>
</evidence>
<organism evidence="3 4">
    <name type="scientific">Budvicia aquatica</name>
    <dbReference type="NCBI Taxonomy" id="82979"/>
    <lineage>
        <taxon>Bacteria</taxon>
        <taxon>Pseudomonadati</taxon>
        <taxon>Pseudomonadota</taxon>
        <taxon>Gammaproteobacteria</taxon>
        <taxon>Enterobacterales</taxon>
        <taxon>Budviciaceae</taxon>
        <taxon>Budvicia</taxon>
    </lineage>
</organism>
<dbReference type="InterPro" id="IPR000477">
    <property type="entry name" value="RT_dom"/>
</dbReference>
<sequence>MTPRRQRTITPRHTYLPSPEFGIARSSSLSPLLAAFHLREVDTHVANQQNLDYACYMDDFFIITNTRRQFRRAVRKLNQFFDQYGFRQHPDKTFISPTRKGIDWMGYWLTYLGVQFVAPRALANHMTKLHWLYEQNRHRPDKQQQARVVRYARRWLRWFCCKSSAYGGLLLRPYFSPPVSSRSIKSKN</sequence>
<dbReference type="Proteomes" id="UP000224974">
    <property type="component" value="Unassembled WGS sequence"/>
</dbReference>
<dbReference type="OrthoDB" id="9793236at2"/>
<protein>
    <recommendedName>
        <fullName evidence="2">Reverse transcriptase domain-containing protein</fullName>
    </recommendedName>
</protein>
<dbReference type="Pfam" id="PF00078">
    <property type="entry name" value="RVT_1"/>
    <property type="match status" value="1"/>
</dbReference>
<dbReference type="SUPFAM" id="SSF56672">
    <property type="entry name" value="DNA/RNA polymerases"/>
    <property type="match status" value="1"/>
</dbReference>
<evidence type="ECO:0000259" key="2">
    <source>
        <dbReference type="PROSITE" id="PS50878"/>
    </source>
</evidence>
<dbReference type="InterPro" id="IPR043128">
    <property type="entry name" value="Rev_trsase/Diguanyl_cyclase"/>
</dbReference>
<reference evidence="4" key="1">
    <citation type="submission" date="2017-09" db="EMBL/GenBank/DDBJ databases">
        <title>FDA dAtabase for Regulatory Grade micrObial Sequences (FDA-ARGOS): Supporting development and validation of Infectious Disease Dx tests.</title>
        <authorList>
            <person name="Minogue T."/>
            <person name="Wolcott M."/>
            <person name="Wasieloski L."/>
            <person name="Aguilar W."/>
            <person name="Moore D."/>
            <person name="Tallon L."/>
            <person name="Sadzewicz L."/>
            <person name="Ott S."/>
            <person name="Zhao X."/>
            <person name="Nagaraj S."/>
            <person name="Vavikolanu K."/>
            <person name="Aluvathingal J."/>
            <person name="Nadendla S."/>
            <person name="Sichtig H."/>
        </authorList>
    </citation>
    <scope>NUCLEOTIDE SEQUENCE [LARGE SCALE GENOMIC DNA]</scope>
    <source>
        <strain evidence="4">FDAARGOS_387</strain>
    </source>
</reference>
<comment type="caution">
    <text evidence="3">The sequence shown here is derived from an EMBL/GenBank/DDBJ whole genome shotgun (WGS) entry which is preliminary data.</text>
</comment>
<comment type="similarity">
    <text evidence="1">Belongs to the bacterial reverse transcriptase family.</text>
</comment>
<evidence type="ECO:0000256" key="1">
    <source>
        <dbReference type="ARBA" id="ARBA00034120"/>
    </source>
</evidence>
<evidence type="ECO:0000313" key="3">
    <source>
        <dbReference type="EMBL" id="PHI31526.1"/>
    </source>
</evidence>
<proteinExistence type="inferred from homology"/>